<dbReference type="InterPro" id="IPR045592">
    <property type="entry name" value="DUF6461"/>
</dbReference>
<reference evidence="1" key="1">
    <citation type="journal article" date="2014" name="Int. J. Syst. Evol. Microbiol.">
        <title>Complete genome sequence of Corynebacterium casei LMG S-19264T (=DSM 44701T), isolated from a smear-ripened cheese.</title>
        <authorList>
            <consortium name="US DOE Joint Genome Institute (JGI-PGF)"/>
            <person name="Walter F."/>
            <person name="Albersmeier A."/>
            <person name="Kalinowski J."/>
            <person name="Ruckert C."/>
        </authorList>
    </citation>
    <scope>NUCLEOTIDE SEQUENCE</scope>
    <source>
        <strain evidence="1">JCM 3035</strain>
    </source>
</reference>
<dbReference type="RefSeq" id="WP_189319882.1">
    <property type="nucleotide sequence ID" value="NZ_BMPQ01000001.1"/>
</dbReference>
<name>A0A917V6J7_9ACTN</name>
<gene>
    <name evidence="1" type="ORF">GCM10010094_00530</name>
</gene>
<dbReference type="Pfam" id="PF20062">
    <property type="entry name" value="DUF6461"/>
    <property type="match status" value="1"/>
</dbReference>
<dbReference type="Proteomes" id="UP000637788">
    <property type="component" value="Unassembled WGS sequence"/>
</dbReference>
<sequence>MTDGLRWVAEAYDFGYSLIFCEDLAPEEVLVRLGAWRESVLFPLTRRQAQEIEVRNSADEPYDLDFLEDPDVEAVEERGFLQREADAIVRAGSIEGWAFAIQASTSYVSARNYLPVLSRGARVIAVSKDVNAVRRVEYAVDGSVLSSFDPGIPAYNDGADPSAFPAGVSGAAEHRTPPSASVRGRARWLPCLVPELCGR</sequence>
<comment type="caution">
    <text evidence="1">The sequence shown here is derived from an EMBL/GenBank/DDBJ whole genome shotgun (WGS) entry which is preliminary data.</text>
</comment>
<organism evidence="1 2">
    <name type="scientific">Streptomyces flaveus</name>
    <dbReference type="NCBI Taxonomy" id="66370"/>
    <lineage>
        <taxon>Bacteria</taxon>
        <taxon>Bacillati</taxon>
        <taxon>Actinomycetota</taxon>
        <taxon>Actinomycetes</taxon>
        <taxon>Kitasatosporales</taxon>
        <taxon>Streptomycetaceae</taxon>
        <taxon>Streptomyces</taxon>
        <taxon>Streptomyces aurantiacus group</taxon>
    </lineage>
</organism>
<protein>
    <submittedName>
        <fullName evidence="1">Uncharacterized protein</fullName>
    </submittedName>
</protein>
<dbReference type="AlphaFoldDB" id="A0A917V6J7"/>
<evidence type="ECO:0000313" key="1">
    <source>
        <dbReference type="EMBL" id="GGK44707.1"/>
    </source>
</evidence>
<dbReference type="EMBL" id="BMPQ01000001">
    <property type="protein sequence ID" value="GGK44707.1"/>
    <property type="molecule type" value="Genomic_DNA"/>
</dbReference>
<accession>A0A917V6J7</accession>
<keyword evidence="2" id="KW-1185">Reference proteome</keyword>
<proteinExistence type="predicted"/>
<reference evidence="1" key="2">
    <citation type="submission" date="2020-09" db="EMBL/GenBank/DDBJ databases">
        <authorList>
            <person name="Sun Q."/>
            <person name="Ohkuma M."/>
        </authorList>
    </citation>
    <scope>NUCLEOTIDE SEQUENCE</scope>
    <source>
        <strain evidence="1">JCM 3035</strain>
    </source>
</reference>
<evidence type="ECO:0000313" key="2">
    <source>
        <dbReference type="Proteomes" id="UP000637788"/>
    </source>
</evidence>